<dbReference type="OrthoDB" id="9761012at2"/>
<gene>
    <name evidence="9" type="ORF">E8A74_46325</name>
</gene>
<keyword evidence="10" id="KW-1185">Reference proteome</keyword>
<dbReference type="GO" id="GO:0006304">
    <property type="term" value="P:DNA modification"/>
    <property type="evidence" value="ECO:0007669"/>
    <property type="project" value="InterPro"/>
</dbReference>
<comment type="catalytic activity">
    <reaction evidence="5">
        <text>a 2'-deoxyadenosine in DNA + S-adenosyl-L-methionine = an N(6)-methyl-2'-deoxyadenosine in DNA + S-adenosyl-L-homocysteine + H(+)</text>
        <dbReference type="Rhea" id="RHEA:15197"/>
        <dbReference type="Rhea" id="RHEA-COMP:12418"/>
        <dbReference type="Rhea" id="RHEA-COMP:12419"/>
        <dbReference type="ChEBI" id="CHEBI:15378"/>
        <dbReference type="ChEBI" id="CHEBI:57856"/>
        <dbReference type="ChEBI" id="CHEBI:59789"/>
        <dbReference type="ChEBI" id="CHEBI:90615"/>
        <dbReference type="ChEBI" id="CHEBI:90616"/>
        <dbReference type="EC" id="2.1.1.72"/>
    </reaction>
</comment>
<feature type="domain" description="MmeI-like target recognition" evidence="8">
    <location>
        <begin position="1021"/>
        <end position="1200"/>
    </location>
</feature>
<accession>A0A4U1INV7</accession>
<evidence type="ECO:0000256" key="3">
    <source>
        <dbReference type="ARBA" id="ARBA00022679"/>
    </source>
</evidence>
<organism evidence="9 10">
    <name type="scientific">Polyangium fumosum</name>
    <dbReference type="NCBI Taxonomy" id="889272"/>
    <lineage>
        <taxon>Bacteria</taxon>
        <taxon>Pseudomonadati</taxon>
        <taxon>Myxococcota</taxon>
        <taxon>Polyangia</taxon>
        <taxon>Polyangiales</taxon>
        <taxon>Polyangiaceae</taxon>
        <taxon>Polyangium</taxon>
    </lineage>
</organism>
<dbReference type="Pfam" id="PF20466">
    <property type="entry name" value="MmeI_TRD"/>
    <property type="match status" value="1"/>
</dbReference>
<dbReference type="PANTHER" id="PTHR33841">
    <property type="entry name" value="DNA METHYLTRANSFERASE YEEA-RELATED"/>
    <property type="match status" value="1"/>
</dbReference>
<dbReference type="GO" id="GO:0009007">
    <property type="term" value="F:site-specific DNA-methyltransferase (adenine-specific) activity"/>
    <property type="evidence" value="ECO:0007669"/>
    <property type="project" value="UniProtKB-EC"/>
</dbReference>
<evidence type="ECO:0000259" key="8">
    <source>
        <dbReference type="Pfam" id="PF20466"/>
    </source>
</evidence>
<proteinExistence type="predicted"/>
<dbReference type="InterPro" id="IPR050953">
    <property type="entry name" value="N4_N6_ade-DNA_methylase"/>
</dbReference>
<dbReference type="InterPro" id="IPR011639">
    <property type="entry name" value="MethylTrfase_TaqI-like_dom"/>
</dbReference>
<dbReference type="GO" id="GO:0032259">
    <property type="term" value="P:methylation"/>
    <property type="evidence" value="ECO:0007669"/>
    <property type="project" value="UniProtKB-KW"/>
</dbReference>
<name>A0A4U1INV7_9BACT</name>
<dbReference type="EMBL" id="SSMQ01000093">
    <property type="protein sequence ID" value="TKC95800.1"/>
    <property type="molecule type" value="Genomic_DNA"/>
</dbReference>
<dbReference type="PANTHER" id="PTHR33841:SF1">
    <property type="entry name" value="DNA METHYLTRANSFERASE A"/>
    <property type="match status" value="1"/>
</dbReference>
<sequence>MKDRDVLFHKKWLGLAQPIEGLVFSVPVLADAQIAPEERAELSIAFAAQLDPESPRIRSLEAFFRDFLGYAQPGMLVPRAGLPETLSFYAAEGGQEIRPSFALGRGPFVAAEDDPFAAFDESPPSPAQANAPATPYGALLWDLTESGADIDLDEPEAITGPWRYPPTAKFERLLRHVGIPIGLLFNGKHLRLVYAPIGESTGHLTFRVEHLRGPEGRPLLTALDLLLQARRAYSASAEFTLEGLLAESRRRQADVTEELAKQVFEAVEILLAGFEAACSRDCIGDRVDWLRPALETEGDHFYQGVLSVVLRLVFLLYAEDQSLLPVEHSTYAEHLSLAGLYARLSHDAGAFPESMHHRFGAYGLLLALFRAVFFGVKHGTLELPPRRGRLFDPNTYPFLEGGLPGWTAAVTDPAARAEARPPSLDDGTIYRVLHRLMVFGGQRLSYRTLDVVQIGSVYESLMGFHVLRVESPAARLGKHGVWVETTALRAMSPTDRARFLKETCGLHPGPVGAIEKAVKEAGKDDHALAEALSAHSAGRRDDVLRHRAASGRLVLQPGEERRRTGTHYTPPSLTVKVVRRTLEPLLACLGAERTPEQILQLKICDPAMGSGAFLVAACHELASEIVAAWTRQGELARMIELFGDAHLHARRLVAQRCLYGVDKNPAAVELAKLSLWLVTMSRTLPFTFVDHALRHGDSLVGLDFKQIEAFHWAPPGQVEMVRLILRDALDQAVELRQQLLALADHEDPASQAEKRRLFDFSQQAIERVRIVADACVGAFFSEEKDAAREKERKRRLALVEAWVGKENEDAGGELAALAGEARAKLSPFHWWIEFPEVFFEARPDPLDGGRVTGAALMEAVVGNPPFAGKNTISESSGERMLDWLMALHPDVKGRPNTDLCAYFFRRAAILIGAHGTLGLVATNTIAQGDSRLMGVKALMQRGAMIYEAQSSMPWPGKAAVSVSLIHMAFGRVAGIATAPVLDGHPVAFIDSRLTPRRERDEAVALAANADLAFMGGKLVGAGLAVTLAEYDELVRADRSNKTVLRPYLGGEEVNSNSTGAFERYMIDFTTKTLEEARQWPLLMRIIEEKVRPARERDKRGTYKTYWWRPGENAGALYAALKGKSMCLVAANVTKHLMFSFRPTSWFFSQTLYVFPLDIASAFAVLQSRIHEPWARLLSSSLEDRLRYSGSDCFETFPFPHPDPRTVLPDLESIGERLYSARARFMVDTNQGLTKTYNALKDPACEDGQILDLRRLHEDMDRAVLAAYGWSDIPVPPFCPRTAEDREAIQAFEDEVIDRLYVLNAERAREEQRLGLAGKKKGRVVREEAGAGDEAEAPAPKKAGKGKKGAPGKQGTLF</sequence>
<keyword evidence="2" id="KW-0489">Methyltransferase</keyword>
<dbReference type="Gene3D" id="3.40.50.150">
    <property type="entry name" value="Vaccinia Virus protein VP39"/>
    <property type="match status" value="1"/>
</dbReference>
<feature type="region of interest" description="Disordered" evidence="6">
    <location>
        <begin position="1315"/>
        <end position="1357"/>
    </location>
</feature>
<dbReference type="SUPFAM" id="SSF53335">
    <property type="entry name" value="S-adenosyl-L-methionine-dependent methyltransferases"/>
    <property type="match status" value="1"/>
</dbReference>
<dbReference type="Pfam" id="PF07669">
    <property type="entry name" value="Eco57I"/>
    <property type="match status" value="1"/>
</dbReference>
<reference evidence="9 10" key="1">
    <citation type="submission" date="2019-04" db="EMBL/GenBank/DDBJ databases">
        <authorList>
            <person name="Li Y."/>
            <person name="Wang J."/>
        </authorList>
    </citation>
    <scope>NUCLEOTIDE SEQUENCE [LARGE SCALE GENOMIC DNA]</scope>
    <source>
        <strain evidence="9 10">DSM 14668</strain>
    </source>
</reference>
<evidence type="ECO:0000256" key="1">
    <source>
        <dbReference type="ARBA" id="ARBA00011900"/>
    </source>
</evidence>
<evidence type="ECO:0000256" key="6">
    <source>
        <dbReference type="SAM" id="MobiDB-lite"/>
    </source>
</evidence>
<dbReference type="Proteomes" id="UP000309215">
    <property type="component" value="Unassembled WGS sequence"/>
</dbReference>
<keyword evidence="4" id="KW-0949">S-adenosyl-L-methionine</keyword>
<evidence type="ECO:0000259" key="7">
    <source>
        <dbReference type="Pfam" id="PF07669"/>
    </source>
</evidence>
<dbReference type="InterPro" id="IPR029063">
    <property type="entry name" value="SAM-dependent_MTases_sf"/>
</dbReference>
<comment type="caution">
    <text evidence="9">The sequence shown here is derived from an EMBL/GenBank/DDBJ whole genome shotgun (WGS) entry which is preliminary data.</text>
</comment>
<dbReference type="RefSeq" id="WP_136935593.1">
    <property type="nucleotide sequence ID" value="NZ_SSMQ01000093.1"/>
</dbReference>
<evidence type="ECO:0000256" key="2">
    <source>
        <dbReference type="ARBA" id="ARBA00022603"/>
    </source>
</evidence>
<dbReference type="PRINTS" id="PR00507">
    <property type="entry name" value="N12N6MTFRASE"/>
</dbReference>
<keyword evidence="3" id="KW-0808">Transferase</keyword>
<dbReference type="EC" id="2.1.1.72" evidence="1"/>
<evidence type="ECO:0000313" key="10">
    <source>
        <dbReference type="Proteomes" id="UP000309215"/>
    </source>
</evidence>
<evidence type="ECO:0000256" key="5">
    <source>
        <dbReference type="ARBA" id="ARBA00047942"/>
    </source>
</evidence>
<feature type="domain" description="Type II methyltransferase M.TaqI-like" evidence="7">
    <location>
        <begin position="657"/>
        <end position="927"/>
    </location>
</feature>
<protein>
    <recommendedName>
        <fullName evidence="1">site-specific DNA-methyltransferase (adenine-specific)</fullName>
        <ecNumber evidence="1">2.1.1.72</ecNumber>
    </recommendedName>
</protein>
<evidence type="ECO:0000313" key="9">
    <source>
        <dbReference type="EMBL" id="TKC95800.1"/>
    </source>
</evidence>
<dbReference type="InterPro" id="IPR046820">
    <property type="entry name" value="MmeI_TRD"/>
</dbReference>
<evidence type="ECO:0000256" key="4">
    <source>
        <dbReference type="ARBA" id="ARBA00022691"/>
    </source>
</evidence>